<dbReference type="PRINTS" id="PR01006">
    <property type="entry name" value="FLGHOOKFLIE"/>
</dbReference>
<reference evidence="3" key="2">
    <citation type="submission" date="2021-04" db="EMBL/GenBank/DDBJ databases">
        <authorList>
            <person name="Gilroy R."/>
        </authorList>
    </citation>
    <scope>NUCLEOTIDE SEQUENCE</scope>
    <source>
        <strain evidence="3">CHK33-7979</strain>
    </source>
</reference>
<dbReference type="GO" id="GO:0005198">
    <property type="term" value="F:structural molecule activity"/>
    <property type="evidence" value="ECO:0007669"/>
    <property type="project" value="InterPro"/>
</dbReference>
<keyword evidence="3" id="KW-0969">Cilium</keyword>
<comment type="similarity">
    <text evidence="2">Belongs to the FliE family.</text>
</comment>
<keyword evidence="3" id="KW-0966">Cell projection</keyword>
<evidence type="ECO:0000313" key="4">
    <source>
        <dbReference type="Proteomes" id="UP000886824"/>
    </source>
</evidence>
<protein>
    <recommendedName>
        <fullName evidence="2">Flagellar hook-basal body complex protein FliE</fullName>
    </recommendedName>
</protein>
<gene>
    <name evidence="2" type="primary">fliE</name>
    <name evidence="3" type="ORF">H9826_07095</name>
</gene>
<proteinExistence type="inferred from homology"/>
<dbReference type="GO" id="GO:0009425">
    <property type="term" value="C:bacterial-type flagellum basal body"/>
    <property type="evidence" value="ECO:0007669"/>
    <property type="project" value="UniProtKB-SubCell"/>
</dbReference>
<dbReference type="GO" id="GO:0003774">
    <property type="term" value="F:cytoskeletal motor activity"/>
    <property type="evidence" value="ECO:0007669"/>
    <property type="project" value="InterPro"/>
</dbReference>
<keyword evidence="1 2" id="KW-0975">Bacterial flagellum</keyword>
<accession>A0A9D2CE78</accession>
<comment type="subcellular location">
    <subcellularLocation>
        <location evidence="2">Bacterial flagellum basal body</location>
    </subcellularLocation>
</comment>
<name>A0A9D2CE78_9FIRM</name>
<keyword evidence="3" id="KW-0282">Flagellum</keyword>
<reference evidence="3" key="1">
    <citation type="journal article" date="2021" name="PeerJ">
        <title>Extensive microbial diversity within the chicken gut microbiome revealed by metagenomics and culture.</title>
        <authorList>
            <person name="Gilroy R."/>
            <person name="Ravi A."/>
            <person name="Getino M."/>
            <person name="Pursley I."/>
            <person name="Horton D.L."/>
            <person name="Alikhan N.F."/>
            <person name="Baker D."/>
            <person name="Gharbi K."/>
            <person name="Hall N."/>
            <person name="Watson M."/>
            <person name="Adriaenssens E.M."/>
            <person name="Foster-Nyarko E."/>
            <person name="Jarju S."/>
            <person name="Secka A."/>
            <person name="Antonio M."/>
            <person name="Oren A."/>
            <person name="Chaudhuri R.R."/>
            <person name="La Ragione R."/>
            <person name="Hildebrand F."/>
            <person name="Pallen M.J."/>
        </authorList>
    </citation>
    <scope>NUCLEOTIDE SEQUENCE</scope>
    <source>
        <strain evidence="3">CHK33-7979</strain>
    </source>
</reference>
<dbReference type="InterPro" id="IPR001624">
    <property type="entry name" value="FliE"/>
</dbReference>
<evidence type="ECO:0000256" key="1">
    <source>
        <dbReference type="ARBA" id="ARBA00023143"/>
    </source>
</evidence>
<evidence type="ECO:0000313" key="3">
    <source>
        <dbReference type="EMBL" id="HIY73722.1"/>
    </source>
</evidence>
<dbReference type="GO" id="GO:0071973">
    <property type="term" value="P:bacterial-type flagellum-dependent cell motility"/>
    <property type="evidence" value="ECO:0007669"/>
    <property type="project" value="InterPro"/>
</dbReference>
<dbReference type="HAMAP" id="MF_00724">
    <property type="entry name" value="FliE"/>
    <property type="match status" value="1"/>
</dbReference>
<dbReference type="AlphaFoldDB" id="A0A9D2CE78"/>
<dbReference type="Pfam" id="PF02049">
    <property type="entry name" value="FliE"/>
    <property type="match status" value="1"/>
</dbReference>
<sequence>MNIQTMAAIRPLWETTGAGEDTVVGHISGPTLPFADIFQSTIETVRETEADYTEKEYLLATGQLDNPAELTIAATQASMSLDLLIQLRNRALESYNELMRISM</sequence>
<dbReference type="EMBL" id="DXCX01000075">
    <property type="protein sequence ID" value="HIY73722.1"/>
    <property type="molecule type" value="Genomic_DNA"/>
</dbReference>
<organism evidence="3 4">
    <name type="scientific">Candidatus Intestinimonas merdavium</name>
    <dbReference type="NCBI Taxonomy" id="2838622"/>
    <lineage>
        <taxon>Bacteria</taxon>
        <taxon>Bacillati</taxon>
        <taxon>Bacillota</taxon>
        <taxon>Clostridia</taxon>
        <taxon>Eubacteriales</taxon>
        <taxon>Intestinimonas</taxon>
    </lineage>
</organism>
<evidence type="ECO:0000256" key="2">
    <source>
        <dbReference type="HAMAP-Rule" id="MF_00724"/>
    </source>
</evidence>
<dbReference type="Proteomes" id="UP000886824">
    <property type="component" value="Unassembled WGS sequence"/>
</dbReference>
<comment type="caution">
    <text evidence="3">The sequence shown here is derived from an EMBL/GenBank/DDBJ whole genome shotgun (WGS) entry which is preliminary data.</text>
</comment>